<dbReference type="Gene3D" id="6.10.140.1200">
    <property type="match status" value="1"/>
</dbReference>
<protein>
    <recommendedName>
        <fullName evidence="2">BSD domain-containing protein</fullName>
    </recommendedName>
</protein>
<accession>A0ABR2L8T3</accession>
<dbReference type="PROSITE" id="PS50858">
    <property type="entry name" value="BSD"/>
    <property type="match status" value="1"/>
</dbReference>
<evidence type="ECO:0000313" key="3">
    <source>
        <dbReference type="EMBL" id="KAK8899637.1"/>
    </source>
</evidence>
<keyword evidence="4" id="KW-1185">Reference proteome</keyword>
<dbReference type="SUPFAM" id="SSF140383">
    <property type="entry name" value="BSD domain-like"/>
    <property type="match status" value="1"/>
</dbReference>
<name>A0ABR2L8T3_9EUKA</name>
<dbReference type="EMBL" id="JAPFFF010000001">
    <property type="protein sequence ID" value="KAK8899637.1"/>
    <property type="molecule type" value="Genomic_DNA"/>
</dbReference>
<evidence type="ECO:0000259" key="2">
    <source>
        <dbReference type="PROSITE" id="PS50858"/>
    </source>
</evidence>
<reference evidence="3 4" key="1">
    <citation type="submission" date="2024-04" db="EMBL/GenBank/DDBJ databases">
        <title>Tritrichomonas musculus Genome.</title>
        <authorList>
            <person name="Alves-Ferreira E."/>
            <person name="Grigg M."/>
            <person name="Lorenzi H."/>
            <person name="Galac M."/>
        </authorList>
    </citation>
    <scope>NUCLEOTIDE SEQUENCE [LARGE SCALE GENOMIC DNA]</scope>
    <source>
        <strain evidence="3 4">EAF2021</strain>
    </source>
</reference>
<comment type="caution">
    <text evidence="3">The sequence shown here is derived from an EMBL/GenBank/DDBJ whole genome shotgun (WGS) entry which is preliminary data.</text>
</comment>
<dbReference type="Proteomes" id="UP001470230">
    <property type="component" value="Unassembled WGS sequence"/>
</dbReference>
<proteinExistence type="predicted"/>
<dbReference type="InterPro" id="IPR035925">
    <property type="entry name" value="BSD_dom_sf"/>
</dbReference>
<feature type="region of interest" description="Disordered" evidence="1">
    <location>
        <begin position="105"/>
        <end position="140"/>
    </location>
</feature>
<dbReference type="InterPro" id="IPR005607">
    <property type="entry name" value="BSD_dom"/>
</dbReference>
<evidence type="ECO:0000256" key="1">
    <source>
        <dbReference type="SAM" id="MobiDB-lite"/>
    </source>
</evidence>
<organism evidence="3 4">
    <name type="scientific">Tritrichomonas musculus</name>
    <dbReference type="NCBI Taxonomy" id="1915356"/>
    <lineage>
        <taxon>Eukaryota</taxon>
        <taxon>Metamonada</taxon>
        <taxon>Parabasalia</taxon>
        <taxon>Tritrichomonadida</taxon>
        <taxon>Tritrichomonadidae</taxon>
        <taxon>Tritrichomonas</taxon>
    </lineage>
</organism>
<feature type="compositionally biased region" description="Basic and acidic residues" evidence="1">
    <location>
        <begin position="109"/>
        <end position="122"/>
    </location>
</feature>
<gene>
    <name evidence="3" type="ORF">M9Y10_001954</name>
</gene>
<feature type="domain" description="BSD" evidence="2">
    <location>
        <begin position="132"/>
        <end position="192"/>
    </location>
</feature>
<feature type="compositionally biased region" description="Basic and acidic residues" evidence="1">
    <location>
        <begin position="131"/>
        <end position="140"/>
    </location>
</feature>
<sequence length="454" mass="52754">MSVSSYLEKDEIVLLKEFALIGKTEMILVLTNDRIIFLKKSKEVINTIKYVQITKIQNSKPSDKEISENTISKIRIIDQKGIKTDFSFKGLESVNKSKKVTSLINKQRKLTENDNKKPDSKSQENQQPDHFNNKEISKNADKKIMTENTLKAEFLDQNAAAKKMYKDLVIEEQILTEEEFWDNFKSEIAEHKALCLKNGFVFVENAPSSEPVDTKTDENQNNNELMNTSITDTKPQVTLPDFNVIKIEQDISNNAGEFKPSITIKDEIVPILPDDVKNEIEEEDEHEIERKDYTWHHEVNKPLIDPAEFKEEAQTFLSNLEAFAESFNSLPEVSVPSMKDAKAIISEISDENYKRYNYQNITNPEIIIGLEILRKHKMEQQILLVHFWQNYEKDIESHNNREKTLRLRSKIEELDCILQNEKKNIKSKEARKALIPLYEEIEISIYSALKKQPQ</sequence>
<evidence type="ECO:0000313" key="4">
    <source>
        <dbReference type="Proteomes" id="UP001470230"/>
    </source>
</evidence>